<keyword evidence="2" id="KW-1185">Reference proteome</keyword>
<evidence type="ECO:0000313" key="2">
    <source>
        <dbReference type="Proteomes" id="UP000824540"/>
    </source>
</evidence>
<comment type="caution">
    <text evidence="1">The sequence shown here is derived from an EMBL/GenBank/DDBJ whole genome shotgun (WGS) entry which is preliminary data.</text>
</comment>
<organism evidence="1 2">
    <name type="scientific">Albula glossodonta</name>
    <name type="common">roundjaw bonefish</name>
    <dbReference type="NCBI Taxonomy" id="121402"/>
    <lineage>
        <taxon>Eukaryota</taxon>
        <taxon>Metazoa</taxon>
        <taxon>Chordata</taxon>
        <taxon>Craniata</taxon>
        <taxon>Vertebrata</taxon>
        <taxon>Euteleostomi</taxon>
        <taxon>Actinopterygii</taxon>
        <taxon>Neopterygii</taxon>
        <taxon>Teleostei</taxon>
        <taxon>Albuliformes</taxon>
        <taxon>Albulidae</taxon>
        <taxon>Albula</taxon>
    </lineage>
</organism>
<dbReference type="EMBL" id="JAFBMS010000031">
    <property type="protein sequence ID" value="KAG9341909.1"/>
    <property type="molecule type" value="Genomic_DNA"/>
</dbReference>
<proteinExistence type="predicted"/>
<dbReference type="Proteomes" id="UP000824540">
    <property type="component" value="Unassembled WGS sequence"/>
</dbReference>
<gene>
    <name evidence="1" type="ORF">JZ751_018226</name>
</gene>
<evidence type="ECO:0000313" key="1">
    <source>
        <dbReference type="EMBL" id="KAG9341909.1"/>
    </source>
</evidence>
<name>A0A8T2NNU3_9TELE</name>
<accession>A0A8T2NNU3</accession>
<sequence length="101" mass="11053">MTCHPAKKAESTIQGSFVGGSVGEAGGGGGVGLAFYWNKERKEEWGPEESVSVRLSEKEGRPKRCESEGTEAPFVRLSSCLLPPSRLECVRVRERETDRVI</sequence>
<reference evidence="1" key="1">
    <citation type="thesis" date="2021" institute="BYU ScholarsArchive" country="Provo, UT, USA">
        <title>Applications of and Algorithms for Genome Assembly and Genomic Analyses with an Emphasis on Marine Teleosts.</title>
        <authorList>
            <person name="Pickett B.D."/>
        </authorList>
    </citation>
    <scope>NUCLEOTIDE SEQUENCE</scope>
    <source>
        <strain evidence="1">HI-2016</strain>
    </source>
</reference>
<protein>
    <submittedName>
        <fullName evidence="1">Uncharacterized protein</fullName>
    </submittedName>
</protein>
<dbReference type="AlphaFoldDB" id="A0A8T2NNU3"/>